<dbReference type="Proteomes" id="UP000730862">
    <property type="component" value="Unassembled WGS sequence"/>
</dbReference>
<evidence type="ECO:0000259" key="8">
    <source>
        <dbReference type="PROSITE" id="PS50928"/>
    </source>
</evidence>
<comment type="subcellular location">
    <subcellularLocation>
        <location evidence="1 7">Cell membrane</location>
        <topology evidence="1 7">Multi-pass membrane protein</topology>
    </subcellularLocation>
</comment>
<keyword evidence="4 7" id="KW-0812">Transmembrane</keyword>
<dbReference type="InterPro" id="IPR035906">
    <property type="entry name" value="MetI-like_sf"/>
</dbReference>
<dbReference type="GO" id="GO:0055085">
    <property type="term" value="P:transmembrane transport"/>
    <property type="evidence" value="ECO:0007669"/>
    <property type="project" value="InterPro"/>
</dbReference>
<gene>
    <name evidence="9" type="ORF">KIA07_03040</name>
</gene>
<accession>A0A943QNE9</accession>
<feature type="transmembrane region" description="Helical" evidence="7">
    <location>
        <begin position="144"/>
        <end position="166"/>
    </location>
</feature>
<evidence type="ECO:0000256" key="3">
    <source>
        <dbReference type="ARBA" id="ARBA00022475"/>
    </source>
</evidence>
<dbReference type="RefSeq" id="WP_278735383.1">
    <property type="nucleotide sequence ID" value="NZ_CAUPKI010000009.1"/>
</dbReference>
<feature type="transmembrane region" description="Helical" evidence="7">
    <location>
        <begin position="187"/>
        <end position="212"/>
    </location>
</feature>
<dbReference type="PANTHER" id="PTHR32243">
    <property type="entry name" value="MALTOSE TRANSPORT SYSTEM PERMEASE-RELATED"/>
    <property type="match status" value="1"/>
</dbReference>
<feature type="transmembrane region" description="Helical" evidence="7">
    <location>
        <begin position="12"/>
        <end position="34"/>
    </location>
</feature>
<comment type="caution">
    <text evidence="9">The sequence shown here is derived from an EMBL/GenBank/DDBJ whole genome shotgun (WGS) entry which is preliminary data.</text>
</comment>
<evidence type="ECO:0000256" key="1">
    <source>
        <dbReference type="ARBA" id="ARBA00004651"/>
    </source>
</evidence>
<dbReference type="GO" id="GO:0005886">
    <property type="term" value="C:plasma membrane"/>
    <property type="evidence" value="ECO:0007669"/>
    <property type="project" value="UniProtKB-SubCell"/>
</dbReference>
<dbReference type="AlphaFoldDB" id="A0A943QNE9"/>
<evidence type="ECO:0000256" key="7">
    <source>
        <dbReference type="RuleBase" id="RU363032"/>
    </source>
</evidence>
<evidence type="ECO:0000256" key="4">
    <source>
        <dbReference type="ARBA" id="ARBA00022692"/>
    </source>
</evidence>
<keyword evidence="6 7" id="KW-0472">Membrane</keyword>
<keyword evidence="2 7" id="KW-0813">Transport</keyword>
<feature type="domain" description="ABC transmembrane type-1" evidence="8">
    <location>
        <begin position="75"/>
        <end position="266"/>
    </location>
</feature>
<proteinExistence type="inferred from homology"/>
<keyword evidence="3" id="KW-1003">Cell membrane</keyword>
<organism evidence="9 10">
    <name type="scientific">Finegoldia magna</name>
    <name type="common">Peptostreptococcus magnus</name>
    <dbReference type="NCBI Taxonomy" id="1260"/>
    <lineage>
        <taxon>Bacteria</taxon>
        <taxon>Bacillati</taxon>
        <taxon>Bacillota</taxon>
        <taxon>Tissierellia</taxon>
        <taxon>Tissierellales</taxon>
        <taxon>Peptoniphilaceae</taxon>
        <taxon>Finegoldia</taxon>
    </lineage>
</organism>
<feature type="transmembrane region" description="Helical" evidence="7">
    <location>
        <begin position="110"/>
        <end position="132"/>
    </location>
</feature>
<reference evidence="9" key="1">
    <citation type="submission" date="2021-02" db="EMBL/GenBank/DDBJ databases">
        <title>Infant gut strain persistence is associated with maternal origin, phylogeny, and functional potential including surface adhesion and iron acquisition.</title>
        <authorList>
            <person name="Lou Y.C."/>
        </authorList>
    </citation>
    <scope>NUCLEOTIDE SEQUENCE</scope>
    <source>
        <strain evidence="9">L3_058_000G1_dasL3_058_000G1_concoct_72</strain>
    </source>
</reference>
<feature type="transmembrane region" description="Helical" evidence="7">
    <location>
        <begin position="81"/>
        <end position="101"/>
    </location>
</feature>
<dbReference type="EMBL" id="JAHAIK010000006">
    <property type="protein sequence ID" value="MBS5964626.1"/>
    <property type="molecule type" value="Genomic_DNA"/>
</dbReference>
<dbReference type="Gene3D" id="1.10.3720.10">
    <property type="entry name" value="MetI-like"/>
    <property type="match status" value="1"/>
</dbReference>
<protein>
    <submittedName>
        <fullName evidence="9">Carbohydrate ABC transporter permease</fullName>
    </submittedName>
</protein>
<keyword evidence="5 7" id="KW-1133">Transmembrane helix</keyword>
<evidence type="ECO:0000256" key="2">
    <source>
        <dbReference type="ARBA" id="ARBA00022448"/>
    </source>
</evidence>
<dbReference type="PROSITE" id="PS50928">
    <property type="entry name" value="ABC_TM1"/>
    <property type="match status" value="1"/>
</dbReference>
<evidence type="ECO:0000256" key="6">
    <source>
        <dbReference type="ARBA" id="ARBA00023136"/>
    </source>
</evidence>
<dbReference type="Pfam" id="PF00528">
    <property type="entry name" value="BPD_transp_1"/>
    <property type="match status" value="1"/>
</dbReference>
<dbReference type="CDD" id="cd06261">
    <property type="entry name" value="TM_PBP2"/>
    <property type="match status" value="1"/>
</dbReference>
<evidence type="ECO:0000313" key="9">
    <source>
        <dbReference type="EMBL" id="MBS5964626.1"/>
    </source>
</evidence>
<sequence length="281" mass="32087">MKDSLFEKIIKYLCIILFVLFTLGPLIWCFVITITPEYEMLKNTTSFLPSEIYWGNYKEIFDVTSKSHEVLFGGLMNSLKMALLSIFIGIPTAVLAGYAFYRYKFFAKNFIIKFLMITIVIPVFTTIIPIYATFARFGFLDKLFYVSIIYVSSFIPITTWIIMNYFKTLPKELLEAAEVEGLNERQIFFHVILPISYPIILTCVLMVFIMSWNQFQIPLILLSSPENKVVTLILSEFMGRNDISYGLIALCGLVSLVIPAIVAIIFRNKLISGLTQGSVKG</sequence>
<dbReference type="InterPro" id="IPR050901">
    <property type="entry name" value="BP-dep_ABC_trans_perm"/>
</dbReference>
<dbReference type="PANTHER" id="PTHR32243:SF18">
    <property type="entry name" value="INNER MEMBRANE ABC TRANSPORTER PERMEASE PROTEIN YCJP"/>
    <property type="match status" value="1"/>
</dbReference>
<comment type="similarity">
    <text evidence="7">Belongs to the binding-protein-dependent transport system permease family.</text>
</comment>
<dbReference type="InterPro" id="IPR000515">
    <property type="entry name" value="MetI-like"/>
</dbReference>
<evidence type="ECO:0000313" key="10">
    <source>
        <dbReference type="Proteomes" id="UP000730862"/>
    </source>
</evidence>
<dbReference type="SUPFAM" id="SSF161098">
    <property type="entry name" value="MetI-like"/>
    <property type="match status" value="1"/>
</dbReference>
<evidence type="ECO:0000256" key="5">
    <source>
        <dbReference type="ARBA" id="ARBA00022989"/>
    </source>
</evidence>
<feature type="transmembrane region" description="Helical" evidence="7">
    <location>
        <begin position="243"/>
        <end position="266"/>
    </location>
</feature>
<name>A0A943QNE9_FINMA</name>